<evidence type="ECO:0008006" key="7">
    <source>
        <dbReference type="Google" id="ProtNLM"/>
    </source>
</evidence>
<keyword evidence="6" id="KW-1185">Reference proteome</keyword>
<feature type="region of interest" description="Disordered" evidence="2">
    <location>
        <begin position="2255"/>
        <end position="2277"/>
    </location>
</feature>
<organism evidence="5 6">
    <name type="scientific">Ranatra chinensis</name>
    <dbReference type="NCBI Taxonomy" id="642074"/>
    <lineage>
        <taxon>Eukaryota</taxon>
        <taxon>Metazoa</taxon>
        <taxon>Ecdysozoa</taxon>
        <taxon>Arthropoda</taxon>
        <taxon>Hexapoda</taxon>
        <taxon>Insecta</taxon>
        <taxon>Pterygota</taxon>
        <taxon>Neoptera</taxon>
        <taxon>Paraneoptera</taxon>
        <taxon>Hemiptera</taxon>
        <taxon>Heteroptera</taxon>
        <taxon>Panheteroptera</taxon>
        <taxon>Nepomorpha</taxon>
        <taxon>Nepidae</taxon>
        <taxon>Ranatrinae</taxon>
        <taxon>Ranatra</taxon>
    </lineage>
</organism>
<dbReference type="PANTHER" id="PTHR33273">
    <property type="entry name" value="DOMAIN-CONTAINING PROTEIN, PUTATIVE-RELATED"/>
    <property type="match status" value="1"/>
</dbReference>
<dbReference type="Gene3D" id="3.60.10.10">
    <property type="entry name" value="Endonuclease/exonuclease/phosphatase"/>
    <property type="match status" value="3"/>
</dbReference>
<comment type="caution">
    <text evidence="5">The sequence shown here is derived from an EMBL/GenBank/DDBJ whole genome shotgun (WGS) entry which is preliminary data.</text>
</comment>
<dbReference type="InterPro" id="IPR001878">
    <property type="entry name" value="Znf_CCHC"/>
</dbReference>
<dbReference type="PROSITE" id="PS50158">
    <property type="entry name" value="ZF_CCHC"/>
    <property type="match status" value="1"/>
</dbReference>
<feature type="region of interest" description="Disordered" evidence="2">
    <location>
        <begin position="1791"/>
        <end position="1816"/>
    </location>
</feature>
<dbReference type="PROSITE" id="PS50878">
    <property type="entry name" value="RT_POL"/>
    <property type="match status" value="1"/>
</dbReference>
<evidence type="ECO:0000313" key="5">
    <source>
        <dbReference type="EMBL" id="KAL1131173.1"/>
    </source>
</evidence>
<dbReference type="InterPro" id="IPR000477">
    <property type="entry name" value="RT_dom"/>
</dbReference>
<evidence type="ECO:0000256" key="2">
    <source>
        <dbReference type="SAM" id="MobiDB-lite"/>
    </source>
</evidence>
<gene>
    <name evidence="5" type="ORF">AAG570_012409</name>
</gene>
<dbReference type="InterPro" id="IPR005135">
    <property type="entry name" value="Endo/exonuclease/phosphatase"/>
</dbReference>
<keyword evidence="1" id="KW-0479">Metal-binding</keyword>
<dbReference type="EMBL" id="JBFDAA010000007">
    <property type="protein sequence ID" value="KAL1131173.1"/>
    <property type="molecule type" value="Genomic_DNA"/>
</dbReference>
<evidence type="ECO:0000259" key="4">
    <source>
        <dbReference type="PROSITE" id="PS50878"/>
    </source>
</evidence>
<feature type="region of interest" description="Disordered" evidence="2">
    <location>
        <begin position="460"/>
        <end position="506"/>
    </location>
</feature>
<feature type="compositionally biased region" description="Low complexity" evidence="2">
    <location>
        <begin position="486"/>
        <end position="498"/>
    </location>
</feature>
<dbReference type="Pfam" id="PF14529">
    <property type="entry name" value="Exo_endo_phos_2"/>
    <property type="match status" value="2"/>
</dbReference>
<sequence length="2277" mass="256267">MSIEKGRNSSGAERYEFSPVGAWRRNVSGAGVRAAGNLPREREPGEGAWRGSLEREPGEGACLDHHMSSHLQRQLSEIIDIIVDNRVDVVLLTETHLREAHKPYIPGYTIHRKDRGTSGGGVAILVKNEIRHRQIMVPSSEMEIIGVQVNAGTRPVNFFSAYTPPDTKLDCDVLHDILSEPQVTVVAGDFNAKHTFWNCAGKNTAGTTLYKFIEANRHVHLSVPTEFTHFPDNGNSPSTLDLVLTNRGHKIARTRVLHSGSSDHLPVYFQVQQFPEIIFPEASLQYHLADWNLFRESLNDATSTAKPALTTDQDIDDAVEKFTSDIVSSLRISVPKKSTIIKPPVLPDEIKHLISTKNRVRRRWQKYRERKDKALFNVLERNVKTKILEWRNTNWEDKIQKINSLDGSLWKLTRSLTRKSNGNLPGIRTPENTIVFDVKGKSEVLLRYFAGVHKEAAERKGFEEEKVKSRVKKTMEAPGQDERTTAASRRSASGSSNAKGKKDARNNAVARLIDKENKTFLNLNPIAQSPQCFRCQRYGHTSRYCNLKEVCVKCSGNHHTKDCKEGAQVKCANCQKAHVASYRQCETRIAFLEKRSSAPIGQRTPAGPVTQRRQWGAARPVATNYSFSQALGNQQGSEQMGSNIGTRQTGTNTASIKNVISEMKLLDRDIKELNILPMLNLLKQMMTEIRNSQDSVGRLEILIKGTVIAAGDFNARHRLWGCQKKNKSGGVLYDFVMDRRAALVAPSNPTCVPCNGGTPSTLDLVLTNSHKCITDMRTVTEGGSDHLPVLFNIWGRAEANVKRPIYNFAQTDWDLFRRSLDLNIPTASPPLDTPSRIEAAVESLTREINEAIRISTPTKSQLPPRVELPREIVELIKLKNAVRRRWQSQRREEYKKMMNQLQRAVRDKIAEWKTERWNKMLQNTTTRDNTFWNLLRRFNRQCGRTNPTLRDGSEVASTNPEKATLLAKYFSGVNNQSTTRGNRSFVEQVDAQVRRILTAPPESYLSDRNIRVRIGESLSEEVSLHAGLPQGSVLSPWLFNIYTAHVLRSTTPGVCIAGFADDTALSVSSLLDVVQNISDGASLPSPATMAKRKAAASAETSPATPQVPVSNSFELLANAPEIVPDAPKKEFVPPIVLNGKPANITQFITDTRKVTEHDIRVRSNGRNTKIIVASRKDYQKVYDLYKERNVQFFSFAFKDDHLKRFVLHDLPETFTPEVILAELKRAIPSITSVSQMTKKLENGSTRKLPLFVVTAKKDVTIQSFSQVRAIFYHEYKVEKFRSGGTNVVQCYKCQNFGHTNRFCNMPERCVRCGQAHSAKECKETILKCPNCSENHSAGSLNCKVRHLYIQRNVSRNSPKKVERVPAATVPPITINKRAPAKKVTEGLSFSEVLGGTDKSTRPAQTHLKPHTKLYTPGYITVRNDRVGRNGGGVAILLKESIPFRQIDLPTDPDGTETLGIKVILNNRSTTIINVYNPPNVVLKECLLRNLFDYRGTVIVAGDFNARHRLWHCIRKNANGATLYDFVMNRGATLFAPETPTYVPSHGKGSQSTLDLVLANSSRCISSISTLTEGGSDHLPVYFELWGTPQTQLKKPRFDFRRTDWDVFRCALNNVIPTARPPLGTATDIDTAVVTFTEEITAAVQASTPTSTPRPQKLELPEEILDLIRDKNKVRRLWQVHRRVEDKRAYNRLHKEVQSRISQWRSSRWDELLRNVSPQDNSLWKLTRRLNRQGSWTTPTLRTETTTATTDLEKAELLAKHFAAINNNSVNRGNDSFNEKVEAEVRRLITGRTNSQTQDASEVGPNTISSPKHATPREIEKIIKKLKNNKSPGSDGIPNTVLKHFTRKALVKLTNITNAILKHAYYPTHWKTATVIALPKPGKPTTEPSSYRPISLLSSLAKVVDRIILNRLTDVGDKMRIIPDNQFGFRRNHATIHQLSRVVSHISGNMAKRNITAMVLLDSEKAFDTVWIEGLIQRLATYSFPSPLINLVSSYLTDREIKVRVGNKLSAPLQLAAGLPQGSVMSPWLFNIYTSHLLKLQNSHVHIAGFADDLALYSSSVSAKNAINRVRNATHHMIKELNLWKINVNAAKSEAILFTPSRKQVDTHIHIRTNRIPFSSSVKYLGVHIDNKLNWNVHTKTTNKLALSKLGRNYCLFRSSEINSKHKLLLYKAIVRPTLTYGCQVWHTVAETHLQKLQITQNKCIRLASGQPIRTNTLELHKRLNIPTLKDFIEKMTDKFKLSLLDHPNVLTRNTHITSKAKWGPTRRNPGARRSTVI</sequence>
<dbReference type="SMART" id="SM00343">
    <property type="entry name" value="ZnF_C2HC"/>
    <property type="match status" value="3"/>
</dbReference>
<feature type="region of interest" description="Disordered" evidence="2">
    <location>
        <begin position="34"/>
        <end position="60"/>
    </location>
</feature>
<dbReference type="SUPFAM" id="SSF56219">
    <property type="entry name" value="DNase I-like"/>
    <property type="match status" value="3"/>
</dbReference>
<dbReference type="GO" id="GO:0008270">
    <property type="term" value="F:zinc ion binding"/>
    <property type="evidence" value="ECO:0007669"/>
    <property type="project" value="UniProtKB-KW"/>
</dbReference>
<feature type="compositionally biased region" description="Polar residues" evidence="2">
    <location>
        <begin position="1791"/>
        <end position="1811"/>
    </location>
</feature>
<protein>
    <recommendedName>
        <fullName evidence="7">Reverse transcriptase</fullName>
    </recommendedName>
</protein>
<dbReference type="InterPro" id="IPR043502">
    <property type="entry name" value="DNA/RNA_pol_sf"/>
</dbReference>
<dbReference type="GO" id="GO:0071897">
    <property type="term" value="P:DNA biosynthetic process"/>
    <property type="evidence" value="ECO:0007669"/>
    <property type="project" value="UniProtKB-ARBA"/>
</dbReference>
<dbReference type="CDD" id="cd01650">
    <property type="entry name" value="RT_nLTR_like"/>
    <property type="match status" value="1"/>
</dbReference>
<feature type="domain" description="CCHC-type" evidence="3">
    <location>
        <begin position="532"/>
        <end position="545"/>
    </location>
</feature>
<dbReference type="Pfam" id="PF03372">
    <property type="entry name" value="Exo_endo_phos"/>
    <property type="match status" value="1"/>
</dbReference>
<evidence type="ECO:0000313" key="6">
    <source>
        <dbReference type="Proteomes" id="UP001558652"/>
    </source>
</evidence>
<keyword evidence="1" id="KW-0862">Zinc</keyword>
<dbReference type="PANTHER" id="PTHR33273:SF2">
    <property type="entry name" value="ENDONUCLEASE_EXONUCLEASE_PHOSPHATASE DOMAIN-CONTAINING PROTEIN"/>
    <property type="match status" value="1"/>
</dbReference>
<feature type="domain" description="Reverse transcriptase" evidence="4">
    <location>
        <begin position="1858"/>
        <end position="2128"/>
    </location>
</feature>
<proteinExistence type="predicted"/>
<dbReference type="InterPro" id="IPR036691">
    <property type="entry name" value="Endo/exonu/phosph_ase_sf"/>
</dbReference>
<accession>A0ABD0Z0Z0</accession>
<name>A0ABD0Z0Z0_9HEMI</name>
<dbReference type="SUPFAM" id="SSF56672">
    <property type="entry name" value="DNA/RNA polymerases"/>
    <property type="match status" value="1"/>
</dbReference>
<evidence type="ECO:0000256" key="1">
    <source>
        <dbReference type="PROSITE-ProRule" id="PRU00047"/>
    </source>
</evidence>
<keyword evidence="1" id="KW-0863">Zinc-finger</keyword>
<dbReference type="Proteomes" id="UP001558652">
    <property type="component" value="Unassembled WGS sequence"/>
</dbReference>
<dbReference type="Pfam" id="PF00078">
    <property type="entry name" value="RVT_1"/>
    <property type="match status" value="2"/>
</dbReference>
<reference evidence="5 6" key="1">
    <citation type="submission" date="2024-07" db="EMBL/GenBank/DDBJ databases">
        <title>Chromosome-level genome assembly of the water stick insect Ranatra chinensis (Heteroptera: Nepidae).</title>
        <authorList>
            <person name="Liu X."/>
        </authorList>
    </citation>
    <scope>NUCLEOTIDE SEQUENCE [LARGE SCALE GENOMIC DNA]</scope>
    <source>
        <strain evidence="5">Cailab_2021Rc</strain>
        <tissue evidence="5">Muscle</tissue>
    </source>
</reference>
<evidence type="ECO:0000259" key="3">
    <source>
        <dbReference type="PROSITE" id="PS50158"/>
    </source>
</evidence>